<comment type="caution">
    <text evidence="1">The sequence shown here is derived from an EMBL/GenBank/DDBJ whole genome shotgun (WGS) entry which is preliminary data.</text>
</comment>
<organism evidence="1 2">
    <name type="scientific">Coniosporium tulheliwenetii</name>
    <dbReference type="NCBI Taxonomy" id="3383036"/>
    <lineage>
        <taxon>Eukaryota</taxon>
        <taxon>Fungi</taxon>
        <taxon>Dikarya</taxon>
        <taxon>Ascomycota</taxon>
        <taxon>Pezizomycotina</taxon>
        <taxon>Dothideomycetes</taxon>
        <taxon>Dothideomycetes incertae sedis</taxon>
        <taxon>Coniosporium</taxon>
    </lineage>
</organism>
<keyword evidence="2" id="KW-1185">Reference proteome</keyword>
<evidence type="ECO:0000313" key="2">
    <source>
        <dbReference type="Proteomes" id="UP001172680"/>
    </source>
</evidence>
<dbReference type="Proteomes" id="UP001172680">
    <property type="component" value="Unassembled WGS sequence"/>
</dbReference>
<sequence>MKRKTPASEPPNADTSAHPDVRKPDTSGLLSSSAQSPSAKRRCRVGNTNRGSNWDFQYQPLAERQIRLLRYIRPRQLRSSHIAGEKHLEFGIHHASLIEPPEYLALSYAWRNPTPCLTVYCNGERLMITQNLDGALRAAIYAIHHEDSEIWTKDEDIYLWADGISVNQWDIPEKNIQVPQMGEIFQKARGAIGYIGAPRYGSPASVGDVVAVFFGGRMPFVLGPAGDDDEFELVGSCYIHGVMDGELFDEDNPMRKAVHFEEREFVIK</sequence>
<dbReference type="EMBL" id="JAPDRP010000028">
    <property type="protein sequence ID" value="KAJ9635119.1"/>
    <property type="molecule type" value="Genomic_DNA"/>
</dbReference>
<reference evidence="1" key="1">
    <citation type="submission" date="2022-10" db="EMBL/GenBank/DDBJ databases">
        <title>Culturing micro-colonial fungi from biological soil crusts in the Mojave desert and describing Neophaeococcomyces mojavensis, and introducing the new genera and species Taxawa tesnikishii.</title>
        <authorList>
            <person name="Kurbessoian T."/>
            <person name="Stajich J.E."/>
        </authorList>
    </citation>
    <scope>NUCLEOTIDE SEQUENCE</scope>
    <source>
        <strain evidence="1">JES_115</strain>
    </source>
</reference>
<name>A0ACC2YJ38_9PEZI</name>
<accession>A0ACC2YJ38</accession>
<protein>
    <submittedName>
        <fullName evidence="1">Uncharacterized protein</fullName>
    </submittedName>
</protein>
<gene>
    <name evidence="1" type="ORF">H2199_008605</name>
</gene>
<evidence type="ECO:0000313" key="1">
    <source>
        <dbReference type="EMBL" id="KAJ9635119.1"/>
    </source>
</evidence>
<proteinExistence type="predicted"/>